<feature type="transmembrane region" description="Helical" evidence="11">
    <location>
        <begin position="51"/>
        <end position="71"/>
    </location>
</feature>
<keyword evidence="9 11" id="KW-0811">Translocation</keyword>
<dbReference type="InterPro" id="IPR004692">
    <property type="entry name" value="SecG"/>
</dbReference>
<keyword evidence="4 11" id="KW-0813">Transport</keyword>
<evidence type="ECO:0000256" key="11">
    <source>
        <dbReference type="RuleBase" id="RU365087"/>
    </source>
</evidence>
<organism evidence="12 13">
    <name type="scientific">Catenovulum sediminis</name>
    <dbReference type="NCBI Taxonomy" id="1740262"/>
    <lineage>
        <taxon>Bacteria</taxon>
        <taxon>Pseudomonadati</taxon>
        <taxon>Pseudomonadota</taxon>
        <taxon>Gammaproteobacteria</taxon>
        <taxon>Alteromonadales</taxon>
        <taxon>Alteromonadaceae</taxon>
        <taxon>Catenovulum</taxon>
    </lineage>
</organism>
<evidence type="ECO:0000256" key="6">
    <source>
        <dbReference type="ARBA" id="ARBA00022692"/>
    </source>
</evidence>
<dbReference type="RefSeq" id="WP_143871603.1">
    <property type="nucleotide sequence ID" value="NZ_CP041660.1"/>
</dbReference>
<evidence type="ECO:0000256" key="3">
    <source>
        <dbReference type="ARBA" id="ARBA00017876"/>
    </source>
</evidence>
<keyword evidence="13" id="KW-1185">Reference proteome</keyword>
<evidence type="ECO:0000256" key="8">
    <source>
        <dbReference type="ARBA" id="ARBA00022989"/>
    </source>
</evidence>
<reference evidence="12 13" key="1">
    <citation type="submission" date="2024-06" db="EMBL/GenBank/DDBJ databases">
        <authorList>
            <person name="Chen R.Y."/>
        </authorList>
    </citation>
    <scope>NUCLEOTIDE SEQUENCE [LARGE SCALE GENOMIC DNA]</scope>
    <source>
        <strain evidence="12 13">D2</strain>
    </source>
</reference>
<comment type="similarity">
    <text evidence="2 11">Belongs to the SecG family.</text>
</comment>
<keyword evidence="7 11" id="KW-0653">Protein transport</keyword>
<keyword evidence="6 11" id="KW-0812">Transmembrane</keyword>
<gene>
    <name evidence="12" type="primary">secG</name>
    <name evidence="12" type="ORF">ABS311_10435</name>
</gene>
<evidence type="ECO:0000256" key="10">
    <source>
        <dbReference type="ARBA" id="ARBA00023136"/>
    </source>
</evidence>
<evidence type="ECO:0000256" key="7">
    <source>
        <dbReference type="ARBA" id="ARBA00022927"/>
    </source>
</evidence>
<sequence>MFEVLLVAYIVISVALIGFILIQQGKGADMGASFGSGSSGTVFGSSGAGNFLTKTTTVLATGFFVLCLLLGGMSAKQNEATDEWAELEVPVGEQQVINEEIPAADKTSQDIPE</sequence>
<comment type="function">
    <text evidence="11">Involved in protein export. Participates in an early event of protein translocation.</text>
</comment>
<evidence type="ECO:0000256" key="4">
    <source>
        <dbReference type="ARBA" id="ARBA00022448"/>
    </source>
</evidence>
<evidence type="ECO:0000256" key="1">
    <source>
        <dbReference type="ARBA" id="ARBA00004651"/>
    </source>
</evidence>
<evidence type="ECO:0000256" key="9">
    <source>
        <dbReference type="ARBA" id="ARBA00023010"/>
    </source>
</evidence>
<keyword evidence="5 11" id="KW-1003">Cell membrane</keyword>
<proteinExistence type="inferred from homology"/>
<dbReference type="Proteomes" id="UP001467690">
    <property type="component" value="Unassembled WGS sequence"/>
</dbReference>
<accession>A0ABV1RH81</accession>
<comment type="subcellular location">
    <subcellularLocation>
        <location evidence="1 11">Cell membrane</location>
        <topology evidence="1 11">Multi-pass membrane protein</topology>
    </subcellularLocation>
</comment>
<keyword evidence="10 11" id="KW-0472">Membrane</keyword>
<dbReference type="PANTHER" id="PTHR34182:SF1">
    <property type="entry name" value="PROTEIN-EXPORT MEMBRANE PROTEIN SECG"/>
    <property type="match status" value="1"/>
</dbReference>
<dbReference type="PANTHER" id="PTHR34182">
    <property type="entry name" value="PROTEIN-EXPORT MEMBRANE PROTEIN SECG"/>
    <property type="match status" value="1"/>
</dbReference>
<name>A0ABV1RH81_9ALTE</name>
<evidence type="ECO:0000256" key="2">
    <source>
        <dbReference type="ARBA" id="ARBA00008445"/>
    </source>
</evidence>
<dbReference type="EMBL" id="JBELOE010000209">
    <property type="protein sequence ID" value="MER2492294.1"/>
    <property type="molecule type" value="Genomic_DNA"/>
</dbReference>
<dbReference type="Pfam" id="PF03840">
    <property type="entry name" value="SecG"/>
    <property type="match status" value="1"/>
</dbReference>
<evidence type="ECO:0000313" key="12">
    <source>
        <dbReference type="EMBL" id="MER2492294.1"/>
    </source>
</evidence>
<comment type="caution">
    <text evidence="12">The sequence shown here is derived from an EMBL/GenBank/DDBJ whole genome shotgun (WGS) entry which is preliminary data.</text>
</comment>
<dbReference type="PRINTS" id="PR01651">
    <property type="entry name" value="SECGEXPORT"/>
</dbReference>
<dbReference type="NCBIfam" id="TIGR00810">
    <property type="entry name" value="secG"/>
    <property type="match status" value="1"/>
</dbReference>
<comment type="caution">
    <text evidence="11">Lacks conserved residue(s) required for the propagation of feature annotation.</text>
</comment>
<evidence type="ECO:0000313" key="13">
    <source>
        <dbReference type="Proteomes" id="UP001467690"/>
    </source>
</evidence>
<evidence type="ECO:0000256" key="5">
    <source>
        <dbReference type="ARBA" id="ARBA00022475"/>
    </source>
</evidence>
<keyword evidence="8 11" id="KW-1133">Transmembrane helix</keyword>
<protein>
    <recommendedName>
        <fullName evidence="3 11">Protein-export membrane protein SecG</fullName>
    </recommendedName>
</protein>